<evidence type="ECO:0000259" key="1">
    <source>
        <dbReference type="PROSITE" id="PS50048"/>
    </source>
</evidence>
<reference evidence="3" key="1">
    <citation type="submission" date="2016-05" db="EMBL/GenBank/DDBJ databases">
        <title>Comparative genomics of biotechnologically important yeasts.</title>
        <authorList>
            <consortium name="DOE Joint Genome Institute"/>
            <person name="Riley R."/>
            <person name="Haridas S."/>
            <person name="Wolfe K.H."/>
            <person name="Lopes M.R."/>
            <person name="Hittinger C.T."/>
            <person name="Goker M."/>
            <person name="Salamov A."/>
            <person name="Wisecaver J."/>
            <person name="Long T.M."/>
            <person name="Aerts A.L."/>
            <person name="Barry K."/>
            <person name="Choi C."/>
            <person name="Clum A."/>
            <person name="Coughlan A.Y."/>
            <person name="Deshpande S."/>
            <person name="Douglass A.P."/>
            <person name="Hanson S.J."/>
            <person name="Klenk H.-P."/>
            <person name="Labutti K."/>
            <person name="Lapidus A."/>
            <person name="Lindquist E."/>
            <person name="Lipzen A."/>
            <person name="Meier-Kolthoff J.P."/>
            <person name="Ohm R.A."/>
            <person name="Otillar R.P."/>
            <person name="Pangilinan J."/>
            <person name="Peng Y."/>
            <person name="Rokas A."/>
            <person name="Rosa C.A."/>
            <person name="Scheuner C."/>
            <person name="Sibirny A.A."/>
            <person name="Slot J.C."/>
            <person name="Stielow J.B."/>
            <person name="Sun H."/>
            <person name="Kurtzman C.P."/>
            <person name="Blackwell M."/>
            <person name="Grigoriev I.V."/>
            <person name="Jeffries T.W."/>
        </authorList>
    </citation>
    <scope>NUCLEOTIDE SEQUENCE [LARGE SCALE GENOMIC DNA]</scope>
    <source>
        <strain evidence="3">NRRL Y-1933</strain>
    </source>
</reference>
<dbReference type="OrthoDB" id="3546279at2759"/>
<dbReference type="PROSITE" id="PS50048">
    <property type="entry name" value="ZN2_CY6_FUNGAL_2"/>
    <property type="match status" value="1"/>
</dbReference>
<dbReference type="SMART" id="SM00066">
    <property type="entry name" value="GAL4"/>
    <property type="match status" value="1"/>
</dbReference>
<dbReference type="Proteomes" id="UP000095085">
    <property type="component" value="Unassembled WGS sequence"/>
</dbReference>
<evidence type="ECO:0000313" key="3">
    <source>
        <dbReference type="Proteomes" id="UP000095085"/>
    </source>
</evidence>
<protein>
    <recommendedName>
        <fullName evidence="1">Zn(2)-C6 fungal-type domain-containing protein</fullName>
    </recommendedName>
</protein>
<gene>
    <name evidence="2" type="ORF">HYPBUDRAFT_133599</name>
</gene>
<organism evidence="2 3">
    <name type="scientific">Hyphopichia burtonii NRRL Y-1933</name>
    <dbReference type="NCBI Taxonomy" id="984485"/>
    <lineage>
        <taxon>Eukaryota</taxon>
        <taxon>Fungi</taxon>
        <taxon>Dikarya</taxon>
        <taxon>Ascomycota</taxon>
        <taxon>Saccharomycotina</taxon>
        <taxon>Pichiomycetes</taxon>
        <taxon>Debaryomycetaceae</taxon>
        <taxon>Hyphopichia</taxon>
    </lineage>
</organism>
<dbReference type="PANTHER" id="PTHR47784:SF5">
    <property type="entry name" value="STEROL UPTAKE CONTROL PROTEIN 2"/>
    <property type="match status" value="1"/>
</dbReference>
<dbReference type="InterPro" id="IPR001138">
    <property type="entry name" value="Zn2Cys6_DnaBD"/>
</dbReference>
<evidence type="ECO:0000313" key="2">
    <source>
        <dbReference type="EMBL" id="ODV70339.1"/>
    </source>
</evidence>
<dbReference type="STRING" id="984485.A0A1E4RSU0"/>
<dbReference type="GO" id="GO:0001228">
    <property type="term" value="F:DNA-binding transcription activator activity, RNA polymerase II-specific"/>
    <property type="evidence" value="ECO:0007669"/>
    <property type="project" value="TreeGrafter"/>
</dbReference>
<dbReference type="SUPFAM" id="SSF57701">
    <property type="entry name" value="Zn2/Cys6 DNA-binding domain"/>
    <property type="match status" value="1"/>
</dbReference>
<dbReference type="AlphaFoldDB" id="A0A1E4RSU0"/>
<sequence>MRNRGRRSRNGCVNCKRLKIKCNEGKPVCEYCLHTRRECVYPNEVSSDSLSGISQLSSMTSSPSMISNGSTPNQLHELDSDMQSLCLPDLRSQMVFLSLARNLEITRFELRLLKFFHAHCIPMFSFDMNSGVDRVWRQEVPIYFTGSKLIRSAVFAFSCINLWPLCDLVDIKRIDDGISKLQHGVRPSRTYNEKQILNTSVDEEDSKDPFFDNFFATGEISTEQNLFYKTSNYFLSTLNDLTSSIQVDPSNTFQCVELFLASNVMFAFLGVHPHGLVPLIDLDGEKVGDSSSNTDFMSICFRLRNSRNDCFDRVLETPFKDLMLFSSNKDQAANKQKIPLIEKLKEELQYYSSISYESNIIESSIDNLKTCMQVAIYLNYPIPIFTWTLLVSEEFYNLACDRNYLALKILFVYSCLNSYTSFKIYNYQNMWADYINWYAQHYTLDHFEQCFYKIVIEKGKVIDYGDYELLRSFDPEKEVTHL</sequence>
<dbReference type="CDD" id="cd00067">
    <property type="entry name" value="GAL4"/>
    <property type="match status" value="1"/>
</dbReference>
<dbReference type="GO" id="GO:0008270">
    <property type="term" value="F:zinc ion binding"/>
    <property type="evidence" value="ECO:0007669"/>
    <property type="project" value="InterPro"/>
</dbReference>
<dbReference type="Gene3D" id="4.10.240.10">
    <property type="entry name" value="Zn(2)-C6 fungal-type DNA-binding domain"/>
    <property type="match status" value="1"/>
</dbReference>
<dbReference type="EMBL" id="KV454538">
    <property type="protein sequence ID" value="ODV70339.1"/>
    <property type="molecule type" value="Genomic_DNA"/>
</dbReference>
<dbReference type="GeneID" id="30994070"/>
<dbReference type="InterPro" id="IPR053157">
    <property type="entry name" value="Sterol_Uptake_Regulator"/>
</dbReference>
<proteinExistence type="predicted"/>
<dbReference type="Pfam" id="PF00172">
    <property type="entry name" value="Zn_clus"/>
    <property type="match status" value="1"/>
</dbReference>
<feature type="domain" description="Zn(2)-C6 fungal-type" evidence="1">
    <location>
        <begin position="11"/>
        <end position="41"/>
    </location>
</feature>
<keyword evidence="3" id="KW-1185">Reference proteome</keyword>
<name>A0A1E4RSU0_9ASCO</name>
<dbReference type="InterPro" id="IPR036864">
    <property type="entry name" value="Zn2-C6_fun-type_DNA-bd_sf"/>
</dbReference>
<dbReference type="PROSITE" id="PS00463">
    <property type="entry name" value="ZN2_CY6_FUNGAL_1"/>
    <property type="match status" value="1"/>
</dbReference>
<dbReference type="PANTHER" id="PTHR47784">
    <property type="entry name" value="STEROL UPTAKE CONTROL PROTEIN 2"/>
    <property type="match status" value="1"/>
</dbReference>
<accession>A0A1E4RSU0</accession>
<dbReference type="RefSeq" id="XP_020079406.1">
    <property type="nucleotide sequence ID" value="XM_020219520.1"/>
</dbReference>